<evidence type="ECO:0000313" key="1">
    <source>
        <dbReference type="EMBL" id="GAD17867.1"/>
    </source>
</evidence>
<sequence length="242" mass="27956">MIDEKNREYVPNNMFFKAQGGCLIFDSIPNLDGLLTKTKNIMSKASSFIHKNSENLKLIISEITQKENFLKNNTLGSYPRKILLDTLKADEKNINVIFELIAQNKKEGIRITLDSKEIQHLLPQYPKLLDERGKFNSQNTQSINISENQESKMSDSTNRAISKVNWSEESQPIQCKTEADKKLKISDEEKYVALIDNKIIQIEEANIEFQTFSRKDELEYRIAILEQNQANISNAKRNRDIL</sequence>
<accession>T1DUR1</accession>
<evidence type="ECO:0000313" key="2">
    <source>
        <dbReference type="Proteomes" id="UP000018143"/>
    </source>
</evidence>
<reference evidence="1 2" key="1">
    <citation type="journal article" date="2013" name="Genome Announc.">
        <title>Draft Genome Sequence of Helicobacter fennelliae Strain MRY12-0050, Isolated from a Bacteremia Patient.</title>
        <authorList>
            <person name="Rimbara E."/>
            <person name="Matsui M."/>
            <person name="Mori S."/>
            <person name="Suzuki S."/>
            <person name="Suzuki M."/>
            <person name="Kim H."/>
            <person name="Sekizuka T."/>
            <person name="Kuroda M."/>
            <person name="Shibayama K."/>
        </authorList>
    </citation>
    <scope>NUCLEOTIDE SEQUENCE [LARGE SCALE GENOMIC DNA]</scope>
    <source>
        <strain evidence="1 2">MRY12-0050</strain>
    </source>
</reference>
<proteinExistence type="predicted"/>
<dbReference type="RefSeq" id="WP_023946003.1">
    <property type="nucleotide sequence ID" value="NZ_BASD01000001.1"/>
</dbReference>
<organism evidence="1 2">
    <name type="scientific">Helicobacter fennelliae MRY12-0050</name>
    <dbReference type="NCBI Taxonomy" id="1325130"/>
    <lineage>
        <taxon>Bacteria</taxon>
        <taxon>Pseudomonadati</taxon>
        <taxon>Campylobacterota</taxon>
        <taxon>Epsilonproteobacteria</taxon>
        <taxon>Campylobacterales</taxon>
        <taxon>Helicobacteraceae</taxon>
        <taxon>Helicobacter</taxon>
    </lineage>
</organism>
<dbReference type="AlphaFoldDB" id="T1DUR1"/>
<dbReference type="STRING" id="1325130.HFN_0682"/>
<name>T1DUR1_9HELI</name>
<dbReference type="Proteomes" id="UP000018143">
    <property type="component" value="Unassembled WGS sequence"/>
</dbReference>
<dbReference type="EMBL" id="BASD01000001">
    <property type="protein sequence ID" value="GAD17867.1"/>
    <property type="molecule type" value="Genomic_DNA"/>
</dbReference>
<gene>
    <name evidence="1" type="ORF">HFN_0682</name>
</gene>
<keyword evidence="2" id="KW-1185">Reference proteome</keyword>
<protein>
    <submittedName>
        <fullName evidence="1">Uncharacterized protein</fullName>
    </submittedName>
</protein>
<comment type="caution">
    <text evidence="1">The sequence shown here is derived from an EMBL/GenBank/DDBJ whole genome shotgun (WGS) entry which is preliminary data.</text>
</comment>